<name>A0AC60PSP8_IXOPE</name>
<reference evidence="1 2" key="1">
    <citation type="journal article" date="2020" name="Cell">
        <title>Large-Scale Comparative Analyses of Tick Genomes Elucidate Their Genetic Diversity and Vector Capacities.</title>
        <authorList>
            <consortium name="Tick Genome and Microbiome Consortium (TIGMIC)"/>
            <person name="Jia N."/>
            <person name="Wang J."/>
            <person name="Shi W."/>
            <person name="Du L."/>
            <person name="Sun Y."/>
            <person name="Zhan W."/>
            <person name="Jiang J.F."/>
            <person name="Wang Q."/>
            <person name="Zhang B."/>
            <person name="Ji P."/>
            <person name="Bell-Sakyi L."/>
            <person name="Cui X.M."/>
            <person name="Yuan T.T."/>
            <person name="Jiang B.G."/>
            <person name="Yang W.F."/>
            <person name="Lam T.T."/>
            <person name="Chang Q.C."/>
            <person name="Ding S.J."/>
            <person name="Wang X.J."/>
            <person name="Zhu J.G."/>
            <person name="Ruan X.D."/>
            <person name="Zhao L."/>
            <person name="Wei J.T."/>
            <person name="Ye R.Z."/>
            <person name="Que T.C."/>
            <person name="Du C.H."/>
            <person name="Zhou Y.H."/>
            <person name="Cheng J.X."/>
            <person name="Dai P.F."/>
            <person name="Guo W.B."/>
            <person name="Han X.H."/>
            <person name="Huang E.J."/>
            <person name="Li L.F."/>
            <person name="Wei W."/>
            <person name="Gao Y.C."/>
            <person name="Liu J.Z."/>
            <person name="Shao H.Z."/>
            <person name="Wang X."/>
            <person name="Wang C.C."/>
            <person name="Yang T.C."/>
            <person name="Huo Q.B."/>
            <person name="Li W."/>
            <person name="Chen H.Y."/>
            <person name="Chen S.E."/>
            <person name="Zhou L.G."/>
            <person name="Ni X.B."/>
            <person name="Tian J.H."/>
            <person name="Sheng Y."/>
            <person name="Liu T."/>
            <person name="Pan Y.S."/>
            <person name="Xia L.Y."/>
            <person name="Li J."/>
            <person name="Zhao F."/>
            <person name="Cao W.C."/>
        </authorList>
    </citation>
    <scope>NUCLEOTIDE SEQUENCE [LARGE SCALE GENOMIC DNA]</scope>
    <source>
        <strain evidence="1">Iper-2018</strain>
    </source>
</reference>
<keyword evidence="2" id="KW-1185">Reference proteome</keyword>
<evidence type="ECO:0000313" key="1">
    <source>
        <dbReference type="EMBL" id="KAG0423527.1"/>
    </source>
</evidence>
<accession>A0AC60PSP8</accession>
<gene>
    <name evidence="1" type="ORF">HPB47_000707</name>
</gene>
<dbReference type="EMBL" id="JABSTQ010010091">
    <property type="protein sequence ID" value="KAG0423527.1"/>
    <property type="molecule type" value="Genomic_DNA"/>
</dbReference>
<proteinExistence type="predicted"/>
<organism evidence="1 2">
    <name type="scientific">Ixodes persulcatus</name>
    <name type="common">Taiga tick</name>
    <dbReference type="NCBI Taxonomy" id="34615"/>
    <lineage>
        <taxon>Eukaryota</taxon>
        <taxon>Metazoa</taxon>
        <taxon>Ecdysozoa</taxon>
        <taxon>Arthropoda</taxon>
        <taxon>Chelicerata</taxon>
        <taxon>Arachnida</taxon>
        <taxon>Acari</taxon>
        <taxon>Parasitiformes</taxon>
        <taxon>Ixodida</taxon>
        <taxon>Ixodoidea</taxon>
        <taxon>Ixodidae</taxon>
        <taxon>Ixodinae</taxon>
        <taxon>Ixodes</taxon>
    </lineage>
</organism>
<comment type="caution">
    <text evidence="1">The sequence shown here is derived from an EMBL/GenBank/DDBJ whole genome shotgun (WGS) entry which is preliminary data.</text>
</comment>
<protein>
    <submittedName>
        <fullName evidence="1">Uncharacterized protein</fullName>
    </submittedName>
</protein>
<sequence length="115" mass="12549">MEDCNAPNDEAVELLRRKAKMNETRRKDDGRREESAESRLHANHSRAGGRYVVLTPSGGGRGGSRAVSQGHTRYISAAQINPAKVSAIVGVRTAECLHPAFFVFGASERRFGTTH</sequence>
<evidence type="ECO:0000313" key="2">
    <source>
        <dbReference type="Proteomes" id="UP000805193"/>
    </source>
</evidence>
<dbReference type="Proteomes" id="UP000805193">
    <property type="component" value="Unassembled WGS sequence"/>
</dbReference>